<protein>
    <submittedName>
        <fullName evidence="1">Uncharacterized protein</fullName>
    </submittedName>
</protein>
<sequence length="168" mass="17991">MSHVEACLSFPPISPTTGAASSAGAATPLAISAARCASPLQTCSRGVWNVGLIKARLAMCTLTHARAVAAGRQWEGFGSPRSSRVTGVAAAATVGHAERRRHRDREALHRQRGVRGRDYQQHRIRHCALNDLQAGDHYCCASDGRQPRLFRDGGGTREPIGRTGGQAW</sequence>
<evidence type="ECO:0000313" key="1">
    <source>
        <dbReference type="EMBL" id="KAJ7226828.1"/>
    </source>
</evidence>
<comment type="caution">
    <text evidence="1">The sequence shown here is derived from an EMBL/GenBank/DDBJ whole genome shotgun (WGS) entry which is preliminary data.</text>
</comment>
<proteinExistence type="predicted"/>
<name>A0AAD7E3J6_9AGAR</name>
<dbReference type="EMBL" id="JARJCW010000003">
    <property type="protein sequence ID" value="KAJ7226828.1"/>
    <property type="molecule type" value="Genomic_DNA"/>
</dbReference>
<evidence type="ECO:0000313" key="2">
    <source>
        <dbReference type="Proteomes" id="UP001219525"/>
    </source>
</evidence>
<dbReference type="AlphaFoldDB" id="A0AAD7E3J6"/>
<keyword evidence="2" id="KW-1185">Reference proteome</keyword>
<accession>A0AAD7E3J6</accession>
<dbReference type="Proteomes" id="UP001219525">
    <property type="component" value="Unassembled WGS sequence"/>
</dbReference>
<organism evidence="1 2">
    <name type="scientific">Mycena pura</name>
    <dbReference type="NCBI Taxonomy" id="153505"/>
    <lineage>
        <taxon>Eukaryota</taxon>
        <taxon>Fungi</taxon>
        <taxon>Dikarya</taxon>
        <taxon>Basidiomycota</taxon>
        <taxon>Agaricomycotina</taxon>
        <taxon>Agaricomycetes</taxon>
        <taxon>Agaricomycetidae</taxon>
        <taxon>Agaricales</taxon>
        <taxon>Marasmiineae</taxon>
        <taxon>Mycenaceae</taxon>
        <taxon>Mycena</taxon>
    </lineage>
</organism>
<gene>
    <name evidence="1" type="ORF">GGX14DRAFT_385618</name>
</gene>
<reference evidence="1" key="1">
    <citation type="submission" date="2023-03" db="EMBL/GenBank/DDBJ databases">
        <title>Massive genome expansion in bonnet fungi (Mycena s.s.) driven by repeated elements and novel gene families across ecological guilds.</title>
        <authorList>
            <consortium name="Lawrence Berkeley National Laboratory"/>
            <person name="Harder C.B."/>
            <person name="Miyauchi S."/>
            <person name="Viragh M."/>
            <person name="Kuo A."/>
            <person name="Thoen E."/>
            <person name="Andreopoulos B."/>
            <person name="Lu D."/>
            <person name="Skrede I."/>
            <person name="Drula E."/>
            <person name="Henrissat B."/>
            <person name="Morin E."/>
            <person name="Kohler A."/>
            <person name="Barry K."/>
            <person name="LaButti K."/>
            <person name="Morin E."/>
            <person name="Salamov A."/>
            <person name="Lipzen A."/>
            <person name="Mereny Z."/>
            <person name="Hegedus B."/>
            <person name="Baldrian P."/>
            <person name="Stursova M."/>
            <person name="Weitz H."/>
            <person name="Taylor A."/>
            <person name="Grigoriev I.V."/>
            <person name="Nagy L.G."/>
            <person name="Martin F."/>
            <person name="Kauserud H."/>
        </authorList>
    </citation>
    <scope>NUCLEOTIDE SEQUENCE</scope>
    <source>
        <strain evidence="1">9144</strain>
    </source>
</reference>